<dbReference type="RefSeq" id="WP_284362914.1">
    <property type="nucleotide sequence ID" value="NZ_BSNI01000002.1"/>
</dbReference>
<dbReference type="PRINTS" id="PR00080">
    <property type="entry name" value="SDRFAMILY"/>
</dbReference>
<dbReference type="InterPro" id="IPR002347">
    <property type="entry name" value="SDR_fam"/>
</dbReference>
<comment type="caution">
    <text evidence="3">The sequence shown here is derived from an EMBL/GenBank/DDBJ whole genome shotgun (WGS) entry which is preliminary data.</text>
</comment>
<dbReference type="Pfam" id="PF00106">
    <property type="entry name" value="adh_short"/>
    <property type="match status" value="1"/>
</dbReference>
<evidence type="ECO:0000256" key="1">
    <source>
        <dbReference type="ARBA" id="ARBA00023002"/>
    </source>
</evidence>
<accession>A0ABQ5URM9</accession>
<dbReference type="PANTHER" id="PTHR43658">
    <property type="entry name" value="SHORT-CHAIN DEHYDROGENASE/REDUCTASE"/>
    <property type="match status" value="1"/>
</dbReference>
<keyword evidence="4" id="KW-1185">Reference proteome</keyword>
<dbReference type="InterPro" id="IPR036291">
    <property type="entry name" value="NAD(P)-bd_dom_sf"/>
</dbReference>
<evidence type="ECO:0000313" key="4">
    <source>
        <dbReference type="Proteomes" id="UP001161405"/>
    </source>
</evidence>
<protein>
    <submittedName>
        <fullName evidence="3">3-hydroxyacyl-CoA dehydrogenase</fullName>
    </submittedName>
</protein>
<evidence type="ECO:0000313" key="3">
    <source>
        <dbReference type="EMBL" id="GLQ17054.1"/>
    </source>
</evidence>
<reference evidence="3" key="2">
    <citation type="submission" date="2023-01" db="EMBL/GenBank/DDBJ databases">
        <title>Draft genome sequence of Maritalea porphyrae strain NBRC 107169.</title>
        <authorList>
            <person name="Sun Q."/>
            <person name="Mori K."/>
        </authorList>
    </citation>
    <scope>NUCLEOTIDE SEQUENCE</scope>
    <source>
        <strain evidence="3">NBRC 107169</strain>
    </source>
</reference>
<dbReference type="PRINTS" id="PR00081">
    <property type="entry name" value="GDHRDH"/>
</dbReference>
<dbReference type="PANTHER" id="PTHR43658:SF8">
    <property type="entry name" value="17-BETA-HYDROXYSTEROID DEHYDROGENASE 14-RELATED"/>
    <property type="match status" value="1"/>
</dbReference>
<dbReference type="Proteomes" id="UP001161405">
    <property type="component" value="Unassembled WGS sequence"/>
</dbReference>
<name>A0ABQ5URM9_9HYPH</name>
<proteinExistence type="inferred from homology"/>
<sequence>MQINSNLAVVITGGASGLGEGVARHLAAKGVKVGLFDLNEERGEEIAKELGGTFARVDVSDAASVASGFEKVRAANGQERVVVNCAGIAPGAKTIDREGNPHDPGLFAKTIGVNLVGTFHCASMGAAGMAKLDTVGDDLERGLIINTASVAAYEGQVGQIAYSASKGGVVGMMLPMARDLSRDGIRVVTIAPGIFMTPMMAGFSQEVQDSLAANTPFPKRLGTPADYASLAEEIIRNSMINGETIRIDGAVRLQPR</sequence>
<evidence type="ECO:0000256" key="2">
    <source>
        <dbReference type="RuleBase" id="RU000363"/>
    </source>
</evidence>
<comment type="similarity">
    <text evidence="2">Belongs to the short-chain dehydrogenases/reductases (SDR) family.</text>
</comment>
<dbReference type="SUPFAM" id="SSF51735">
    <property type="entry name" value="NAD(P)-binding Rossmann-fold domains"/>
    <property type="match status" value="1"/>
</dbReference>
<organism evidence="3 4">
    <name type="scientific">Maritalea porphyrae</name>
    <dbReference type="NCBI Taxonomy" id="880732"/>
    <lineage>
        <taxon>Bacteria</taxon>
        <taxon>Pseudomonadati</taxon>
        <taxon>Pseudomonadota</taxon>
        <taxon>Alphaproteobacteria</taxon>
        <taxon>Hyphomicrobiales</taxon>
        <taxon>Devosiaceae</taxon>
        <taxon>Maritalea</taxon>
    </lineage>
</organism>
<dbReference type="PROSITE" id="PS00061">
    <property type="entry name" value="ADH_SHORT"/>
    <property type="match status" value="1"/>
</dbReference>
<dbReference type="InterPro" id="IPR020904">
    <property type="entry name" value="Sc_DH/Rdtase_CS"/>
</dbReference>
<reference evidence="3" key="1">
    <citation type="journal article" date="2014" name="Int. J. Syst. Evol. Microbiol.">
        <title>Complete genome of a new Firmicutes species belonging to the dominant human colonic microbiota ('Ruminococcus bicirculans') reveals two chromosomes and a selective capacity to utilize plant glucans.</title>
        <authorList>
            <consortium name="NISC Comparative Sequencing Program"/>
            <person name="Wegmann U."/>
            <person name="Louis P."/>
            <person name="Goesmann A."/>
            <person name="Henrissat B."/>
            <person name="Duncan S.H."/>
            <person name="Flint H.J."/>
        </authorList>
    </citation>
    <scope>NUCLEOTIDE SEQUENCE</scope>
    <source>
        <strain evidence="3">NBRC 107169</strain>
    </source>
</reference>
<keyword evidence="1" id="KW-0560">Oxidoreductase</keyword>
<dbReference type="Gene3D" id="3.40.50.720">
    <property type="entry name" value="NAD(P)-binding Rossmann-like Domain"/>
    <property type="match status" value="1"/>
</dbReference>
<dbReference type="EMBL" id="BSNI01000002">
    <property type="protein sequence ID" value="GLQ17054.1"/>
    <property type="molecule type" value="Genomic_DNA"/>
</dbReference>
<gene>
    <name evidence="3" type="ORF">GCM10007879_13030</name>
</gene>